<organism evidence="2 3">
    <name type="scientific">Methanocella paludicola (strain DSM 17711 / JCM 13418 / NBRC 101707 / SANAE)</name>
    <dbReference type="NCBI Taxonomy" id="304371"/>
    <lineage>
        <taxon>Archaea</taxon>
        <taxon>Methanobacteriati</taxon>
        <taxon>Methanobacteriota</taxon>
        <taxon>Stenosarchaea group</taxon>
        <taxon>Methanomicrobia</taxon>
        <taxon>Methanocellales</taxon>
        <taxon>Methanocellaceae</taxon>
        <taxon>Methanocella</taxon>
    </lineage>
</organism>
<dbReference type="eggNOG" id="arCOG04686">
    <property type="taxonomic scope" value="Archaea"/>
</dbReference>
<dbReference type="OrthoDB" id="134933at2157"/>
<dbReference type="SUPFAM" id="SSF50249">
    <property type="entry name" value="Nucleic acid-binding proteins"/>
    <property type="match status" value="2"/>
</dbReference>
<proteinExistence type="predicted"/>
<dbReference type="InterPro" id="IPR001900">
    <property type="entry name" value="RNase_II/R"/>
</dbReference>
<dbReference type="Pfam" id="PF18614">
    <property type="entry name" value="RNase_II_C_S1"/>
    <property type="match status" value="1"/>
</dbReference>
<sequence>MTNIDDRHHRSILKAIAHRAMLERGLDPDFPAQALAELDRINGPATQADASTRDLRNLIWCSIDNDDSLDLDQLTVAEAMPTGAVKIRVAIADVDAVVRKRSAIDDHARQNTTSVYTVAETFPMLPEKLSTDLTSLNYGSDRLAVVIEMVFAADGSLRSSDIYRAMVRNHAKLAYNSVAGWLEGTGPMPQGLDAVDGLRENLRLQDRVAQTLKSIRYKHGALELETIEARPVFVGEELKGLVTSKQNRAQDLIAEFMIAANGVVARYLDSKNFPVLQRVVRKPKRWDRIVGLAAERGSWLPRAPDSKALEQFLATAKAQDPLRFPDLSLSVIKLLGSGEYMVQLPGEDGAGHFGLAVKDYAHSTAPNRRYPDLITQRLLKAAISGVTPPYDHDELEALAAHCTEEEDEATKVERQVRKSAAALLLRSRVGEQFDAFVTGATDHGTWVRILDPPVEGKLEHGFEGVDVGCRIRVQLIGTDVERGFIDFKRIKKNNRHGR</sequence>
<reference evidence="3" key="3">
    <citation type="journal article" date="2011" name="PLoS ONE">
        <title>Genome sequence of a mesophilic hydrogenotrophic methanogen Methanocella paludicola, the first cultivated representative of the order Methanocellales.</title>
        <authorList>
            <person name="Sakai S."/>
            <person name="Takaki Y."/>
            <person name="Shimamura S."/>
            <person name="Sekine M."/>
            <person name="Tajima T."/>
            <person name="Kosugi H."/>
            <person name="Ichikawa N."/>
            <person name="Tasumi E."/>
            <person name="Hiraki A.T."/>
            <person name="Shimizu A."/>
            <person name="Kato Y."/>
            <person name="Nishiko R."/>
            <person name="Mori K."/>
            <person name="Fujita N."/>
            <person name="Imachi H."/>
            <person name="Takai K."/>
        </authorList>
    </citation>
    <scope>NUCLEOTIDE SEQUENCE [LARGE SCALE GENOMIC DNA]</scope>
    <source>
        <strain evidence="3">DSM 17711 / JCM 13418 / NBRC 101707 / SANAE</strain>
    </source>
</reference>
<dbReference type="PANTHER" id="PTHR23355">
    <property type="entry name" value="RIBONUCLEASE"/>
    <property type="match status" value="1"/>
</dbReference>
<dbReference type="PANTHER" id="PTHR23355:SF37">
    <property type="entry name" value="EXORIBONUCLEASE 2"/>
    <property type="match status" value="1"/>
</dbReference>
<dbReference type="SMART" id="SM00955">
    <property type="entry name" value="RNB"/>
    <property type="match status" value="1"/>
</dbReference>
<reference evidence="2 3" key="1">
    <citation type="journal article" date="2007" name="Appl. Environ. Microbiol.">
        <title>Isolation of key methanogens for global methane emission from rice paddy fields: a novel isolate affiliated with the clone cluster rice cluster I.</title>
        <authorList>
            <person name="Sakai S."/>
            <person name="Imachi H."/>
            <person name="Sekiguchi Y."/>
            <person name="Ohashi A."/>
            <person name="Harada H."/>
            <person name="Kamagata Y."/>
        </authorList>
    </citation>
    <scope>NUCLEOTIDE SEQUENCE [LARGE SCALE GENOMIC DNA]</scope>
    <source>
        <strain evidence="3">DSM 17711 / JCM 13418 / NBRC 101707 / SANAE</strain>
    </source>
</reference>
<accession>D1YYD5</accession>
<dbReference type="InterPro" id="IPR050180">
    <property type="entry name" value="RNR_Ribonuclease"/>
</dbReference>
<dbReference type="Pfam" id="PF00773">
    <property type="entry name" value="RNB"/>
    <property type="match status" value="1"/>
</dbReference>
<evidence type="ECO:0000259" key="1">
    <source>
        <dbReference type="SMART" id="SM00955"/>
    </source>
</evidence>
<dbReference type="GeneID" id="8681347"/>
<protein>
    <submittedName>
        <fullName evidence="2">Exoribonuclease II</fullName>
    </submittedName>
</protein>
<dbReference type="STRING" id="304371.MCP_1385"/>
<dbReference type="KEGG" id="mpd:MCP_1385"/>
<dbReference type="PATRIC" id="fig|304371.9.peg.1423"/>
<evidence type="ECO:0000313" key="2">
    <source>
        <dbReference type="EMBL" id="BAI61457.1"/>
    </source>
</evidence>
<dbReference type="InParanoid" id="D1YYD5"/>
<reference evidence="2 3" key="2">
    <citation type="journal article" date="2008" name="Int. J. Syst. Evol. Microbiol.">
        <title>Methanocella paludicola gen. nov., sp. nov., a methane-producing archaeon, the first isolate of the lineage 'Rice Cluster I', and proposal of the new archaeal order Methanocellales ord. nov.</title>
        <authorList>
            <person name="Sakai S."/>
            <person name="Imachi H."/>
            <person name="Hanada S."/>
            <person name="Ohashi A."/>
            <person name="Harada H."/>
            <person name="Kamagata Y."/>
        </authorList>
    </citation>
    <scope>NUCLEOTIDE SEQUENCE [LARGE SCALE GENOMIC DNA]</scope>
    <source>
        <strain evidence="3">DSM 17711 / JCM 13418 / NBRC 101707 / SANAE</strain>
    </source>
</reference>
<dbReference type="GO" id="GO:0004540">
    <property type="term" value="F:RNA nuclease activity"/>
    <property type="evidence" value="ECO:0007669"/>
    <property type="project" value="InterPro"/>
</dbReference>
<gene>
    <name evidence="2" type="ordered locus">MCP_1385</name>
</gene>
<dbReference type="InterPro" id="IPR040596">
    <property type="entry name" value="RNase_II_C_S1"/>
</dbReference>
<dbReference type="AlphaFoldDB" id="D1YYD5"/>
<evidence type="ECO:0000313" key="3">
    <source>
        <dbReference type="Proteomes" id="UP000001882"/>
    </source>
</evidence>
<dbReference type="RefSeq" id="WP_012900136.1">
    <property type="nucleotide sequence ID" value="NC_013665.1"/>
</dbReference>
<feature type="domain" description="RNB" evidence="1">
    <location>
        <begin position="52"/>
        <end position="385"/>
    </location>
</feature>
<dbReference type="Proteomes" id="UP000001882">
    <property type="component" value="Chromosome"/>
</dbReference>
<name>D1YYD5_METPS</name>
<dbReference type="EMBL" id="AP011532">
    <property type="protein sequence ID" value="BAI61457.1"/>
    <property type="molecule type" value="Genomic_DNA"/>
</dbReference>
<dbReference type="InterPro" id="IPR012340">
    <property type="entry name" value="NA-bd_OB-fold"/>
</dbReference>
<dbReference type="GO" id="GO:0005829">
    <property type="term" value="C:cytosol"/>
    <property type="evidence" value="ECO:0007669"/>
    <property type="project" value="TreeGrafter"/>
</dbReference>
<dbReference type="GO" id="GO:0006402">
    <property type="term" value="P:mRNA catabolic process"/>
    <property type="evidence" value="ECO:0007669"/>
    <property type="project" value="TreeGrafter"/>
</dbReference>
<dbReference type="GO" id="GO:0003723">
    <property type="term" value="F:RNA binding"/>
    <property type="evidence" value="ECO:0007669"/>
    <property type="project" value="InterPro"/>
</dbReference>
<keyword evidence="3" id="KW-1185">Reference proteome</keyword>